<sequence length="84" mass="9860">MRHKRSYTICINSSNTTTAKCKSKKMLASILEQKARNDYFHKCPPLNFQKSHLMTHFPELSFQQILCEMKTNHGNVKCRRTKVT</sequence>
<dbReference type="AlphaFoldDB" id="A0A131YEK5"/>
<reference evidence="1" key="1">
    <citation type="journal article" date="2016" name="Ticks Tick Borne Dis.">
        <title>De novo assembly and annotation of the salivary gland transcriptome of Rhipicephalus appendiculatus male and female ticks during blood feeding.</title>
        <authorList>
            <person name="de Castro M.H."/>
            <person name="de Klerk D."/>
            <person name="Pienaar R."/>
            <person name="Latif A.A."/>
            <person name="Rees D.J."/>
            <person name="Mans B.J."/>
        </authorList>
    </citation>
    <scope>NUCLEOTIDE SEQUENCE</scope>
    <source>
        <tissue evidence="1">Salivary glands</tissue>
    </source>
</reference>
<name>A0A131YEK5_RHIAP</name>
<organism evidence="1">
    <name type="scientific">Rhipicephalus appendiculatus</name>
    <name type="common">Brown ear tick</name>
    <dbReference type="NCBI Taxonomy" id="34631"/>
    <lineage>
        <taxon>Eukaryota</taxon>
        <taxon>Metazoa</taxon>
        <taxon>Ecdysozoa</taxon>
        <taxon>Arthropoda</taxon>
        <taxon>Chelicerata</taxon>
        <taxon>Arachnida</taxon>
        <taxon>Acari</taxon>
        <taxon>Parasitiformes</taxon>
        <taxon>Ixodida</taxon>
        <taxon>Ixodoidea</taxon>
        <taxon>Ixodidae</taxon>
        <taxon>Rhipicephalinae</taxon>
        <taxon>Rhipicephalus</taxon>
        <taxon>Rhipicephalus</taxon>
    </lineage>
</organism>
<proteinExistence type="predicted"/>
<evidence type="ECO:0000313" key="1">
    <source>
        <dbReference type="EMBL" id="JAP77337.1"/>
    </source>
</evidence>
<protein>
    <submittedName>
        <fullName evidence="1">Uncharacterized protein</fullName>
    </submittedName>
</protein>
<dbReference type="EMBL" id="GEDV01011220">
    <property type="protein sequence ID" value="JAP77337.1"/>
    <property type="molecule type" value="Transcribed_RNA"/>
</dbReference>
<accession>A0A131YEK5</accession>